<sequence length="58" mass="6565">MITLVETDCKHVLKRQLFACLWYGTLPAQTAFRSTLGTNASTTLQGRVTEMLESFPTW</sequence>
<dbReference type="GeneID" id="20823571"/>
<reference evidence="2" key="1">
    <citation type="journal article" date="2011" name="Genetics">
        <title>Massive changes in genome architecture accompany the transition to self-fertility in the filamentous fungus Neurospora tetrasperma.</title>
        <authorList>
            <person name="Ellison C.E."/>
            <person name="Stajich J.E."/>
            <person name="Jacobson D.J."/>
            <person name="Natvig D.O."/>
            <person name="Lapidus A."/>
            <person name="Foster B."/>
            <person name="Aerts A."/>
            <person name="Riley R."/>
            <person name="Lindquist E.A."/>
            <person name="Grigoriev I.V."/>
            <person name="Taylor J.W."/>
        </authorList>
    </citation>
    <scope>NUCLEOTIDE SEQUENCE [LARGE SCALE GENOMIC DNA]</scope>
    <source>
        <strain evidence="2">FGSC 2508 / P0657</strain>
    </source>
</reference>
<dbReference type="Proteomes" id="UP000008065">
    <property type="component" value="Unassembled WGS sequence"/>
</dbReference>
<accession>F8N2H8</accession>
<dbReference type="KEGG" id="nte:NEUTE1DRAFT118486"/>
<name>F8N2H8_NEUT8</name>
<gene>
    <name evidence="1" type="ORF">NEUTE1DRAFT_118486</name>
</gene>
<dbReference type="VEuPathDB" id="FungiDB:NEUTE1DRAFT_118486"/>
<protein>
    <submittedName>
        <fullName evidence="1">Uncharacterized protein</fullName>
    </submittedName>
</protein>
<dbReference type="RefSeq" id="XP_009855292.1">
    <property type="nucleotide sequence ID" value="XM_009856990.1"/>
</dbReference>
<evidence type="ECO:0000313" key="1">
    <source>
        <dbReference type="EMBL" id="EGO51650.1"/>
    </source>
</evidence>
<organism evidence="1 2">
    <name type="scientific">Neurospora tetrasperma (strain FGSC 2508 / ATCC MYA-4615 / P0657)</name>
    <dbReference type="NCBI Taxonomy" id="510951"/>
    <lineage>
        <taxon>Eukaryota</taxon>
        <taxon>Fungi</taxon>
        <taxon>Dikarya</taxon>
        <taxon>Ascomycota</taxon>
        <taxon>Pezizomycotina</taxon>
        <taxon>Sordariomycetes</taxon>
        <taxon>Sordariomycetidae</taxon>
        <taxon>Sordariales</taxon>
        <taxon>Sordariaceae</taxon>
        <taxon>Neurospora</taxon>
    </lineage>
</organism>
<proteinExistence type="predicted"/>
<dbReference type="EMBL" id="GL891382">
    <property type="protein sequence ID" value="EGO51650.1"/>
    <property type="molecule type" value="Genomic_DNA"/>
</dbReference>
<dbReference type="HOGENOM" id="CLU_2979668_0_0_1"/>
<dbReference type="AlphaFoldDB" id="F8N2H8"/>
<keyword evidence="2" id="KW-1185">Reference proteome</keyword>
<evidence type="ECO:0000313" key="2">
    <source>
        <dbReference type="Proteomes" id="UP000008065"/>
    </source>
</evidence>